<dbReference type="Pfam" id="PF16153">
    <property type="entry name" value="DUF4861"/>
    <property type="match status" value="1"/>
</dbReference>
<protein>
    <submittedName>
        <fullName evidence="1">DUF4861 domain-containing protein</fullName>
    </submittedName>
</protein>
<name>A0ABY7AT25_9ALTE</name>
<gene>
    <name evidence="1" type="ORF">OLW01_16165</name>
</gene>
<sequence>MKLIWQRTWKISHKNFAKTILVLAGMSAIGCASPDKQQTELNAEKLNKASTFARFVPERKDDFAWENDLIAFRAYGPALRPSAENAGTDCWLKRVDYPVIDLWYERAQNGVSYHKDNGEGLDNYHVGRSMGCGSTGIWLNQTLEQLETYTSWKILTQTQEKTVFVLSYNKTINSTQYREEKQITIELGKRLYQVQSQFFVNDKVAANLPVAIGLTTHDEKAAVTYNVKAGWLAASENLEGAYLGTGVLLAPNYPINQVINQLSKGQKDAGNAMLITQTDQNGRVKYWSGYGWGKQGDISNINDWAEYLNQFTAP</sequence>
<keyword evidence="1" id="KW-0614">Plasmid</keyword>
<geneLocation type="plasmid" evidence="1 2">
    <name>pCadTS8_2</name>
</geneLocation>
<dbReference type="RefSeq" id="WP_268076991.1">
    <property type="nucleotide sequence ID" value="NZ_CP109967.1"/>
</dbReference>
<accession>A0ABY7AT25</accession>
<dbReference type="InterPro" id="IPR032342">
    <property type="entry name" value="DUF4861"/>
</dbReference>
<reference evidence="1" key="1">
    <citation type="submission" date="2022-10" db="EMBL/GenBank/DDBJ databases">
        <title>Catenovulum adriacola sp. nov. isolated in the Harbour of Susak.</title>
        <authorList>
            <person name="Schoch T."/>
            <person name="Reich S.J."/>
            <person name="Stoeferle S."/>
            <person name="Flaiz M."/>
            <person name="Kazda M."/>
            <person name="Riedel C.U."/>
            <person name="Duerre P."/>
        </authorList>
    </citation>
    <scope>NUCLEOTIDE SEQUENCE</scope>
    <source>
        <strain evidence="1">TS8</strain>
        <plasmid evidence="1">pCadTS8_2</plasmid>
    </source>
</reference>
<keyword evidence="2" id="KW-1185">Reference proteome</keyword>
<organism evidence="1 2">
    <name type="scientific">Catenovulum adriaticum</name>
    <dbReference type="NCBI Taxonomy" id="2984846"/>
    <lineage>
        <taxon>Bacteria</taxon>
        <taxon>Pseudomonadati</taxon>
        <taxon>Pseudomonadota</taxon>
        <taxon>Gammaproteobacteria</taxon>
        <taxon>Alteromonadales</taxon>
        <taxon>Alteromonadaceae</taxon>
        <taxon>Catenovulum</taxon>
    </lineage>
</organism>
<evidence type="ECO:0000313" key="2">
    <source>
        <dbReference type="Proteomes" id="UP001163726"/>
    </source>
</evidence>
<dbReference type="Proteomes" id="UP001163726">
    <property type="component" value="Plasmid pCadTS8_2"/>
</dbReference>
<dbReference type="PROSITE" id="PS51257">
    <property type="entry name" value="PROKAR_LIPOPROTEIN"/>
    <property type="match status" value="1"/>
</dbReference>
<evidence type="ECO:0000313" key="1">
    <source>
        <dbReference type="EMBL" id="WAJ72276.1"/>
    </source>
</evidence>
<proteinExistence type="predicted"/>
<dbReference type="EMBL" id="CP109967">
    <property type="protein sequence ID" value="WAJ72276.1"/>
    <property type="molecule type" value="Genomic_DNA"/>
</dbReference>